<dbReference type="GO" id="GO:0018279">
    <property type="term" value="P:protein N-linked glycosylation via asparagine"/>
    <property type="evidence" value="ECO:0007669"/>
    <property type="project" value="TreeGrafter"/>
</dbReference>
<comment type="cofactor">
    <cofactor evidence="1">
        <name>Mn(2+)</name>
        <dbReference type="ChEBI" id="CHEBI:29035"/>
    </cofactor>
</comment>
<dbReference type="Pfam" id="PF02516">
    <property type="entry name" value="STT3"/>
    <property type="match status" value="1"/>
</dbReference>
<evidence type="ECO:0000256" key="5">
    <source>
        <dbReference type="ARBA" id="ARBA00010810"/>
    </source>
</evidence>
<comment type="similarity">
    <text evidence="5">Belongs to the STT3 family.</text>
</comment>
<feature type="transmembrane region" description="Helical" evidence="17">
    <location>
        <begin position="207"/>
        <end position="229"/>
    </location>
</feature>
<evidence type="ECO:0000256" key="4">
    <source>
        <dbReference type="ARBA" id="ARBA00004922"/>
    </source>
</evidence>
<feature type="transmembrane region" description="Helical" evidence="17">
    <location>
        <begin position="20"/>
        <end position="42"/>
    </location>
</feature>
<feature type="compositionally biased region" description="Polar residues" evidence="16">
    <location>
        <begin position="408"/>
        <end position="421"/>
    </location>
</feature>
<evidence type="ECO:0000256" key="14">
    <source>
        <dbReference type="ARBA" id="ARBA00023211"/>
    </source>
</evidence>
<evidence type="ECO:0000259" key="18">
    <source>
        <dbReference type="Pfam" id="PF02516"/>
    </source>
</evidence>
<protein>
    <recommendedName>
        <fullName evidence="6">dolichyl-diphosphooligosaccharide--protein glycotransferase</fullName>
        <ecNumber evidence="6">2.4.99.18</ecNumber>
    </recommendedName>
</protein>
<evidence type="ECO:0000256" key="17">
    <source>
        <dbReference type="SAM" id="Phobius"/>
    </source>
</evidence>
<dbReference type="OrthoDB" id="10261066at2759"/>
<evidence type="ECO:0000256" key="8">
    <source>
        <dbReference type="ARBA" id="ARBA00022679"/>
    </source>
</evidence>
<evidence type="ECO:0000256" key="10">
    <source>
        <dbReference type="ARBA" id="ARBA00022723"/>
    </source>
</evidence>
<keyword evidence="8 19" id="KW-0808">Transferase</keyword>
<evidence type="ECO:0000256" key="1">
    <source>
        <dbReference type="ARBA" id="ARBA00001936"/>
    </source>
</evidence>
<evidence type="ECO:0000256" key="15">
    <source>
        <dbReference type="ARBA" id="ARBA00048829"/>
    </source>
</evidence>
<feature type="transmembrane region" description="Helical" evidence="17">
    <location>
        <begin position="123"/>
        <end position="142"/>
    </location>
</feature>
<comment type="catalytic activity">
    <reaction evidence="15">
        <text>a di-trans,poly-cis-dolichyl diphosphooligosaccharide + L-asparaginyl-[protein] = N(4)-(oligosaccharide-(1-&gt;4)-N-acetyl-beta-D-glucosaminyl-(1-&gt;4)-N-acetyl-beta-D-glucosaminyl)-L-asparaginyl-[protein] + a di-trans,poly-cis-dolichyl diphosphate + H(+)</text>
        <dbReference type="Rhea" id="RHEA:22980"/>
        <dbReference type="Rhea" id="RHEA-COMP:12804"/>
        <dbReference type="Rhea" id="RHEA-COMP:12805"/>
        <dbReference type="Rhea" id="RHEA-COMP:19506"/>
        <dbReference type="Rhea" id="RHEA-COMP:19509"/>
        <dbReference type="ChEBI" id="CHEBI:15378"/>
        <dbReference type="ChEBI" id="CHEBI:50347"/>
        <dbReference type="ChEBI" id="CHEBI:57497"/>
        <dbReference type="ChEBI" id="CHEBI:57570"/>
        <dbReference type="ChEBI" id="CHEBI:132529"/>
        <dbReference type="EC" id="2.4.99.18"/>
    </reaction>
</comment>
<comment type="caution">
    <text evidence="19">The sequence shown here is derived from an EMBL/GenBank/DDBJ whole genome shotgun (WGS) entry which is preliminary data.</text>
</comment>
<evidence type="ECO:0000256" key="3">
    <source>
        <dbReference type="ARBA" id="ARBA00004127"/>
    </source>
</evidence>
<gene>
    <name evidence="19" type="primary">STT3</name>
    <name evidence="19" type="ORF">LshimejAT787_1600390</name>
</gene>
<dbReference type="Proteomes" id="UP001063166">
    <property type="component" value="Unassembled WGS sequence"/>
</dbReference>
<comment type="pathway">
    <text evidence="4">Protein modification; protein glycosylation.</text>
</comment>
<dbReference type="AlphaFoldDB" id="A0A9P3UQM3"/>
<dbReference type="PANTHER" id="PTHR13872">
    <property type="entry name" value="DOLICHYL-DIPHOSPHOOLIGOSACCHARIDE--PROTEIN GLYCOSYLTRANSFERASE SUBUNIT"/>
    <property type="match status" value="1"/>
</dbReference>
<name>A0A9P3UQM3_LYOSH</name>
<dbReference type="GO" id="GO:0012505">
    <property type="term" value="C:endomembrane system"/>
    <property type="evidence" value="ECO:0007669"/>
    <property type="project" value="UniProtKB-SubCell"/>
</dbReference>
<sequence>MSTAYSLPTNLSPATVANTASLIRIVALALISGAAIASRLFAVVNFESIIHELVLASKGFYHLQILKLVRSNSMVSSGSCRWRDCFLWPDAHQRRHLQPPARRWSPCGHTQYMRSSRFWVQRVRVEGATYLYGLLVIPRLLSDKVSRFTQEMKHPSAGLLAATFIGITPGYITRFVAGSYDNKAIAIFLLMLTFFCCIKALKQESALLGTIAAVFYFYMVVAWSGYAVITNMIPLHALVLVLVGRYSSRLYVAYCSWYAIGTLASIYIPIIASVSEHQPTARPSFSMDLQFLIFLIPAGMWLCYGELRDEHIFVIIYAIVASSFAGVMVRLMLTLTPAVRVASAIALSTLLDTFLDPTQPDALDADKTESESSLPVAVVSGTNGTAASTDTTTSTIARKATAAGEPTLTLSDQEGGPSTPSEGRLRA</sequence>
<feature type="transmembrane region" description="Helical" evidence="17">
    <location>
        <begin position="311"/>
        <end position="333"/>
    </location>
</feature>
<reference evidence="19" key="1">
    <citation type="submission" date="2022-07" db="EMBL/GenBank/DDBJ databases">
        <title>The genome of Lyophyllum shimeji provides insight into the initial evolution of ectomycorrhizal fungal genome.</title>
        <authorList>
            <person name="Kobayashi Y."/>
            <person name="Shibata T."/>
            <person name="Hirakawa H."/>
            <person name="Shigenobu S."/>
            <person name="Nishiyama T."/>
            <person name="Yamada A."/>
            <person name="Hasebe M."/>
            <person name="Kawaguchi M."/>
        </authorList>
    </citation>
    <scope>NUCLEOTIDE SEQUENCE</scope>
    <source>
        <strain evidence="19">AT787</strain>
    </source>
</reference>
<feature type="region of interest" description="Disordered" evidence="16">
    <location>
        <begin position="381"/>
        <end position="427"/>
    </location>
</feature>
<dbReference type="InterPro" id="IPR003674">
    <property type="entry name" value="Oligo_trans_STT3"/>
</dbReference>
<evidence type="ECO:0000313" key="19">
    <source>
        <dbReference type="EMBL" id="GLB44109.1"/>
    </source>
</evidence>
<evidence type="ECO:0000256" key="6">
    <source>
        <dbReference type="ARBA" id="ARBA00012605"/>
    </source>
</evidence>
<keyword evidence="13 17" id="KW-0472">Membrane</keyword>
<keyword evidence="11" id="KW-0460">Magnesium</keyword>
<dbReference type="GO" id="GO:0046872">
    <property type="term" value="F:metal ion binding"/>
    <property type="evidence" value="ECO:0007669"/>
    <property type="project" value="UniProtKB-KW"/>
</dbReference>
<keyword evidence="9 17" id="KW-0812">Transmembrane</keyword>
<dbReference type="GO" id="GO:0043687">
    <property type="term" value="P:post-translational protein modification"/>
    <property type="evidence" value="ECO:0007669"/>
    <property type="project" value="TreeGrafter"/>
</dbReference>
<feature type="transmembrane region" description="Helical" evidence="17">
    <location>
        <begin position="154"/>
        <end position="172"/>
    </location>
</feature>
<evidence type="ECO:0000256" key="13">
    <source>
        <dbReference type="ARBA" id="ARBA00023136"/>
    </source>
</evidence>
<organism evidence="19 20">
    <name type="scientific">Lyophyllum shimeji</name>
    <name type="common">Hon-shimeji</name>
    <name type="synonym">Tricholoma shimeji</name>
    <dbReference type="NCBI Taxonomy" id="47721"/>
    <lineage>
        <taxon>Eukaryota</taxon>
        <taxon>Fungi</taxon>
        <taxon>Dikarya</taxon>
        <taxon>Basidiomycota</taxon>
        <taxon>Agaricomycotina</taxon>
        <taxon>Agaricomycetes</taxon>
        <taxon>Agaricomycetidae</taxon>
        <taxon>Agaricales</taxon>
        <taxon>Tricholomatineae</taxon>
        <taxon>Lyophyllaceae</taxon>
        <taxon>Lyophyllum</taxon>
    </lineage>
</organism>
<feature type="transmembrane region" description="Helical" evidence="17">
    <location>
        <begin position="184"/>
        <end position="201"/>
    </location>
</feature>
<keyword evidence="7" id="KW-0328">Glycosyltransferase</keyword>
<evidence type="ECO:0000256" key="16">
    <source>
        <dbReference type="SAM" id="MobiDB-lite"/>
    </source>
</evidence>
<comment type="cofactor">
    <cofactor evidence="2">
        <name>Mg(2+)</name>
        <dbReference type="ChEBI" id="CHEBI:18420"/>
    </cofactor>
</comment>
<accession>A0A9P3UQM3</accession>
<evidence type="ECO:0000256" key="11">
    <source>
        <dbReference type="ARBA" id="ARBA00022842"/>
    </source>
</evidence>
<evidence type="ECO:0000256" key="9">
    <source>
        <dbReference type="ARBA" id="ARBA00022692"/>
    </source>
</evidence>
<evidence type="ECO:0000313" key="20">
    <source>
        <dbReference type="Proteomes" id="UP001063166"/>
    </source>
</evidence>
<comment type="subcellular location">
    <subcellularLocation>
        <location evidence="3">Endomembrane system</location>
        <topology evidence="3">Multi-pass membrane protein</topology>
    </subcellularLocation>
</comment>
<keyword evidence="20" id="KW-1185">Reference proteome</keyword>
<feature type="transmembrane region" description="Helical" evidence="17">
    <location>
        <begin position="284"/>
        <end position="304"/>
    </location>
</feature>
<keyword evidence="14" id="KW-0464">Manganese</keyword>
<dbReference type="GO" id="GO:0016020">
    <property type="term" value="C:membrane"/>
    <property type="evidence" value="ECO:0007669"/>
    <property type="project" value="InterPro"/>
</dbReference>
<proteinExistence type="inferred from homology"/>
<keyword evidence="12 17" id="KW-1133">Transmembrane helix</keyword>
<keyword evidence="10" id="KW-0479">Metal-binding</keyword>
<feature type="compositionally biased region" description="Low complexity" evidence="16">
    <location>
        <begin position="382"/>
        <end position="403"/>
    </location>
</feature>
<evidence type="ECO:0000256" key="2">
    <source>
        <dbReference type="ARBA" id="ARBA00001946"/>
    </source>
</evidence>
<dbReference type="PANTHER" id="PTHR13872:SF1">
    <property type="entry name" value="DOLICHYL-DIPHOSPHOOLIGOSACCHARIDE--PROTEIN GLYCOSYLTRANSFERASE SUBUNIT STT3B"/>
    <property type="match status" value="1"/>
</dbReference>
<dbReference type="EMBL" id="BRPK01000016">
    <property type="protein sequence ID" value="GLB44109.1"/>
    <property type="molecule type" value="Genomic_DNA"/>
</dbReference>
<dbReference type="InterPro" id="IPR048307">
    <property type="entry name" value="STT3_N"/>
</dbReference>
<feature type="transmembrane region" description="Helical" evidence="17">
    <location>
        <begin position="250"/>
        <end position="272"/>
    </location>
</feature>
<evidence type="ECO:0000256" key="7">
    <source>
        <dbReference type="ARBA" id="ARBA00022676"/>
    </source>
</evidence>
<dbReference type="EC" id="2.4.99.18" evidence="6"/>
<dbReference type="GO" id="GO:0004579">
    <property type="term" value="F:dolichyl-diphosphooligosaccharide-protein glycotransferase activity"/>
    <property type="evidence" value="ECO:0007669"/>
    <property type="project" value="UniProtKB-EC"/>
</dbReference>
<feature type="domain" description="Oligosaccharyl transferase STT3 N-terminal" evidence="18">
    <location>
        <begin position="148"/>
        <end position="269"/>
    </location>
</feature>
<evidence type="ECO:0000256" key="12">
    <source>
        <dbReference type="ARBA" id="ARBA00022989"/>
    </source>
</evidence>